<sequence length="118" mass="13125">DSSSLSLLLGYFGCVNWCDCSVQTPAMRLGICRTDSIRKRSPGPVGSGRDSLEVVVVIGSVMERGYERKGTHCNFMDQRLGQLSYLIEWVVVDMMLFFVGTRQTSSSTYNISFSSFVC</sequence>
<accession>A0A1X7UIX5</accession>
<dbReference type="EnsemblMetazoa" id="Aqu2.1.27600_001">
    <property type="protein sequence ID" value="Aqu2.1.27600_001"/>
    <property type="gene ID" value="Aqu2.1.27600"/>
</dbReference>
<name>A0A1X7UIX5_AMPQE</name>
<dbReference type="AlphaFoldDB" id="A0A1X7UIX5"/>
<protein>
    <submittedName>
        <fullName evidence="1">Uncharacterized protein</fullName>
    </submittedName>
</protein>
<proteinExistence type="predicted"/>
<reference evidence="1" key="1">
    <citation type="submission" date="2017-05" db="UniProtKB">
        <authorList>
            <consortium name="EnsemblMetazoa"/>
        </authorList>
    </citation>
    <scope>IDENTIFICATION</scope>
</reference>
<evidence type="ECO:0000313" key="1">
    <source>
        <dbReference type="EnsemblMetazoa" id="Aqu2.1.27600_001"/>
    </source>
</evidence>
<organism evidence="1">
    <name type="scientific">Amphimedon queenslandica</name>
    <name type="common">Sponge</name>
    <dbReference type="NCBI Taxonomy" id="400682"/>
    <lineage>
        <taxon>Eukaryota</taxon>
        <taxon>Metazoa</taxon>
        <taxon>Porifera</taxon>
        <taxon>Demospongiae</taxon>
        <taxon>Heteroscleromorpha</taxon>
        <taxon>Haplosclerida</taxon>
        <taxon>Niphatidae</taxon>
        <taxon>Amphimedon</taxon>
    </lineage>
</organism>
<dbReference type="InParanoid" id="A0A1X7UIX5"/>